<dbReference type="InterPro" id="IPR054580">
    <property type="entry name" value="SlmA-like_C"/>
</dbReference>
<evidence type="ECO:0000259" key="4">
    <source>
        <dbReference type="PROSITE" id="PS50977"/>
    </source>
</evidence>
<keyword evidence="2 3" id="KW-0238">DNA-binding</keyword>
<dbReference type="EMBL" id="JACHHO010000002">
    <property type="protein sequence ID" value="MBB5204555.1"/>
    <property type="molecule type" value="Genomic_DNA"/>
</dbReference>
<dbReference type="InterPro" id="IPR050109">
    <property type="entry name" value="HTH-type_TetR-like_transc_reg"/>
</dbReference>
<dbReference type="InterPro" id="IPR001647">
    <property type="entry name" value="HTH_TetR"/>
</dbReference>
<protein>
    <submittedName>
        <fullName evidence="5">TetR/AcrR family transcriptional regulator</fullName>
    </submittedName>
</protein>
<dbReference type="Pfam" id="PF00440">
    <property type="entry name" value="TetR_N"/>
    <property type="match status" value="1"/>
</dbReference>
<sequence length="202" mass="22656">MHLVQPAEPSRPGRMAPGQRRQQILQVLATMLQEPQAERVTTAALAARLSLSEAALYRHFASKAQMFEGLIEFIETSLFGLAEQIAQLPQSAPERAQRLVWALLQFAQTNPGMARVLVGDALVLEHERLNARVHQLFERLESTLRQWLRESDPSATATVDAQARAAVLMGFAQGRLLRFVRSGFKRSPMDQFDAVRLHLPHS</sequence>
<dbReference type="PANTHER" id="PTHR30055">
    <property type="entry name" value="HTH-TYPE TRANSCRIPTIONAL REGULATOR RUTR"/>
    <property type="match status" value="1"/>
</dbReference>
<dbReference type="PROSITE" id="PS50977">
    <property type="entry name" value="HTH_TETR_2"/>
    <property type="match status" value="1"/>
</dbReference>
<gene>
    <name evidence="5" type="ORF">HNQ51_001869</name>
</gene>
<proteinExistence type="predicted"/>
<dbReference type="Gene3D" id="1.10.357.10">
    <property type="entry name" value="Tetracycline Repressor, domain 2"/>
    <property type="match status" value="1"/>
</dbReference>
<evidence type="ECO:0000313" key="6">
    <source>
        <dbReference type="Proteomes" id="UP000554837"/>
    </source>
</evidence>
<reference evidence="5 6" key="1">
    <citation type="submission" date="2020-08" db="EMBL/GenBank/DDBJ databases">
        <title>Genomic Encyclopedia of Type Strains, Phase IV (KMG-IV): sequencing the most valuable type-strain genomes for metagenomic binning, comparative biology and taxonomic classification.</title>
        <authorList>
            <person name="Goeker M."/>
        </authorList>
    </citation>
    <scope>NUCLEOTIDE SEQUENCE [LARGE SCALE GENOMIC DNA]</scope>
    <source>
        <strain evidence="5 6">DSM 23958</strain>
    </source>
</reference>
<feature type="DNA-binding region" description="H-T-H motif" evidence="3">
    <location>
        <begin position="41"/>
        <end position="60"/>
    </location>
</feature>
<dbReference type="InterPro" id="IPR036271">
    <property type="entry name" value="Tet_transcr_reg_TetR-rel_C_sf"/>
</dbReference>
<dbReference type="InterPro" id="IPR009057">
    <property type="entry name" value="Homeodomain-like_sf"/>
</dbReference>
<dbReference type="SUPFAM" id="SSF48498">
    <property type="entry name" value="Tetracyclin repressor-like, C-terminal domain"/>
    <property type="match status" value="1"/>
</dbReference>
<keyword evidence="1" id="KW-0175">Coiled coil</keyword>
<dbReference type="SUPFAM" id="SSF46689">
    <property type="entry name" value="Homeodomain-like"/>
    <property type="match status" value="1"/>
</dbReference>
<evidence type="ECO:0000256" key="3">
    <source>
        <dbReference type="PROSITE-ProRule" id="PRU00335"/>
    </source>
</evidence>
<dbReference type="GO" id="GO:0003700">
    <property type="term" value="F:DNA-binding transcription factor activity"/>
    <property type="evidence" value="ECO:0007669"/>
    <property type="project" value="TreeGrafter"/>
</dbReference>
<dbReference type="NCBIfam" id="NF007015">
    <property type="entry name" value="PRK09480.1"/>
    <property type="match status" value="1"/>
</dbReference>
<organism evidence="5 6">
    <name type="scientific">Inhella inkyongensis</name>
    <dbReference type="NCBI Taxonomy" id="392593"/>
    <lineage>
        <taxon>Bacteria</taxon>
        <taxon>Pseudomonadati</taxon>
        <taxon>Pseudomonadota</taxon>
        <taxon>Betaproteobacteria</taxon>
        <taxon>Burkholderiales</taxon>
        <taxon>Sphaerotilaceae</taxon>
        <taxon>Inhella</taxon>
    </lineage>
</organism>
<dbReference type="OrthoDB" id="9179041at2"/>
<feature type="domain" description="HTH tetR-type" evidence="4">
    <location>
        <begin position="18"/>
        <end position="78"/>
    </location>
</feature>
<dbReference type="Proteomes" id="UP000554837">
    <property type="component" value="Unassembled WGS sequence"/>
</dbReference>
<name>A0A840S2L7_9BURK</name>
<evidence type="ECO:0000313" key="5">
    <source>
        <dbReference type="EMBL" id="MBB5204555.1"/>
    </source>
</evidence>
<evidence type="ECO:0000256" key="1">
    <source>
        <dbReference type="ARBA" id="ARBA00023054"/>
    </source>
</evidence>
<keyword evidence="6" id="KW-1185">Reference proteome</keyword>
<comment type="caution">
    <text evidence="5">The sequence shown here is derived from an EMBL/GenBank/DDBJ whole genome shotgun (WGS) entry which is preliminary data.</text>
</comment>
<evidence type="ECO:0000256" key="2">
    <source>
        <dbReference type="ARBA" id="ARBA00023125"/>
    </source>
</evidence>
<accession>A0A840S2L7</accession>
<dbReference type="AlphaFoldDB" id="A0A840S2L7"/>
<dbReference type="GO" id="GO:0000976">
    <property type="term" value="F:transcription cis-regulatory region binding"/>
    <property type="evidence" value="ECO:0007669"/>
    <property type="project" value="TreeGrafter"/>
</dbReference>
<dbReference type="Pfam" id="PF22276">
    <property type="entry name" value="SlmA-like_C"/>
    <property type="match status" value="1"/>
</dbReference>
<dbReference type="PANTHER" id="PTHR30055:SF183">
    <property type="entry name" value="NUCLEOID OCCLUSION FACTOR SLMA"/>
    <property type="match status" value="1"/>
</dbReference>
<dbReference type="RefSeq" id="WP_138855780.1">
    <property type="nucleotide sequence ID" value="NZ_CP040709.1"/>
</dbReference>